<dbReference type="AlphaFoldDB" id="A0A835I8I2"/>
<feature type="region of interest" description="Disordered" evidence="1">
    <location>
        <begin position="1"/>
        <end position="38"/>
    </location>
</feature>
<name>A0A835I8I2_9MAGN</name>
<organism evidence="2 3">
    <name type="scientific">Coptis chinensis</name>
    <dbReference type="NCBI Taxonomy" id="261450"/>
    <lineage>
        <taxon>Eukaryota</taxon>
        <taxon>Viridiplantae</taxon>
        <taxon>Streptophyta</taxon>
        <taxon>Embryophyta</taxon>
        <taxon>Tracheophyta</taxon>
        <taxon>Spermatophyta</taxon>
        <taxon>Magnoliopsida</taxon>
        <taxon>Ranunculales</taxon>
        <taxon>Ranunculaceae</taxon>
        <taxon>Coptidoideae</taxon>
        <taxon>Coptis</taxon>
    </lineage>
</organism>
<protein>
    <submittedName>
        <fullName evidence="2">Uncharacterized protein</fullName>
    </submittedName>
</protein>
<dbReference type="Proteomes" id="UP000631114">
    <property type="component" value="Unassembled WGS sequence"/>
</dbReference>
<proteinExistence type="predicted"/>
<feature type="region of interest" description="Disordered" evidence="1">
    <location>
        <begin position="214"/>
        <end position="236"/>
    </location>
</feature>
<evidence type="ECO:0000256" key="1">
    <source>
        <dbReference type="SAM" id="MobiDB-lite"/>
    </source>
</evidence>
<comment type="caution">
    <text evidence="2">The sequence shown here is derived from an EMBL/GenBank/DDBJ whole genome shotgun (WGS) entry which is preliminary data.</text>
</comment>
<keyword evidence="3" id="KW-1185">Reference proteome</keyword>
<dbReference type="EMBL" id="JADFTS010000003">
    <property type="protein sequence ID" value="KAF9612756.1"/>
    <property type="molecule type" value="Genomic_DNA"/>
</dbReference>
<feature type="compositionally biased region" description="Polar residues" evidence="1">
    <location>
        <begin position="21"/>
        <end position="38"/>
    </location>
</feature>
<accession>A0A835I8I2</accession>
<dbReference type="OrthoDB" id="10263264at2759"/>
<gene>
    <name evidence="2" type="ORF">IFM89_003766</name>
</gene>
<sequence length="236" mass="24891">MDGCYFVPGTPTDVSGESERQQQFPQSRLNSPSAPNMGSYSVPQNWDYQDRLYIPSLLQQVVGLPATSQVPGSYRGSSGLPPPAAEVGGASNLHNRLRAAANSSAQVARSPPAVPVQLQAPGSSFPMIVDGHRGVNTTHVARSNILNELPSDQNWRPAGRMRGVLSGQAYSAALSQYMVQPTQSVQAPSPPPHTAPPFSVSQQLQILISNNINSHGSSQQAQTRTGGAAAGQGHHP</sequence>
<evidence type="ECO:0000313" key="2">
    <source>
        <dbReference type="EMBL" id="KAF9612756.1"/>
    </source>
</evidence>
<evidence type="ECO:0000313" key="3">
    <source>
        <dbReference type="Proteomes" id="UP000631114"/>
    </source>
</evidence>
<reference evidence="2 3" key="1">
    <citation type="submission" date="2020-10" db="EMBL/GenBank/DDBJ databases">
        <title>The Coptis chinensis genome and diversification of protoberbering-type alkaloids.</title>
        <authorList>
            <person name="Wang B."/>
            <person name="Shu S."/>
            <person name="Song C."/>
            <person name="Liu Y."/>
        </authorList>
    </citation>
    <scope>NUCLEOTIDE SEQUENCE [LARGE SCALE GENOMIC DNA]</scope>
    <source>
        <strain evidence="2">HL-2020</strain>
        <tissue evidence="2">Leaf</tissue>
    </source>
</reference>
<feature type="compositionally biased region" description="Low complexity" evidence="1">
    <location>
        <begin position="219"/>
        <end position="236"/>
    </location>
</feature>